<evidence type="ECO:0000313" key="2">
    <source>
        <dbReference type="Proteomes" id="UP000582643"/>
    </source>
</evidence>
<accession>A0A7W7XB38</accession>
<sequence length="466" mass="49846">MPTLKIVNITPVALSGNRTQDAEPDLAVNPEHPNEVVATAFTPDPMGGSLAPIYVSTDGGDTWILRSIVPGGTPTLGTGDISVSFASEGGALYAGILNAKASLQDILRMQILRSPGISSTAPMEVLVSRDRPDQPAVVAGSFETDGVTRDRVYVANNDLGRAPRTAAVDVSDGARTAAPPAGFVRNRVEQRTPDGQDGPPVRIALHPEGTVYATFESWQNATDGGGDIVNVTFDVVVTRDDSGGVGANPFQDLKDADDSAIGQRVATGRVEKFNAFMGQERLGGDLAIAVDPTDAARVRVAWCDRVGASAGVGCILHVRHSTDFGQTWSDDVRTVTNAKNPALAVNTDGLLGLAYQQFGQEQWATVLELTADDWQTPPERHVLHQAPANVPTARFLPFLGDYIRLLTVGRDFYGVFSGNNTPDHANFPEGVTYQRHADFVSHQLLDLDNVTRVPPSIDPFFYHRTA</sequence>
<evidence type="ECO:0000313" key="1">
    <source>
        <dbReference type="EMBL" id="MBB4981001.1"/>
    </source>
</evidence>
<comment type="caution">
    <text evidence="1">The sequence shown here is derived from an EMBL/GenBank/DDBJ whole genome shotgun (WGS) entry which is preliminary data.</text>
</comment>
<dbReference type="EMBL" id="JACHJY010000002">
    <property type="protein sequence ID" value="MBB4981001.1"/>
    <property type="molecule type" value="Genomic_DNA"/>
</dbReference>
<gene>
    <name evidence="1" type="ORF">GGE06_001909</name>
</gene>
<reference evidence="1 2" key="1">
    <citation type="submission" date="2020-08" db="EMBL/GenBank/DDBJ databases">
        <title>Genomic Encyclopedia of Type Strains, Phase III (KMG-III): the genomes of soil and plant-associated and newly described type strains.</title>
        <authorList>
            <person name="Whitman W."/>
        </authorList>
    </citation>
    <scope>NUCLEOTIDE SEQUENCE [LARGE SCALE GENOMIC DNA]</scope>
    <source>
        <strain evidence="1 2">SFB5A</strain>
    </source>
</reference>
<organism evidence="1 2">
    <name type="scientific">Streptomyces nymphaeiformis</name>
    <dbReference type="NCBI Taxonomy" id="2663842"/>
    <lineage>
        <taxon>Bacteria</taxon>
        <taxon>Bacillati</taxon>
        <taxon>Actinomycetota</taxon>
        <taxon>Actinomycetes</taxon>
        <taxon>Kitasatosporales</taxon>
        <taxon>Streptomycetaceae</taxon>
        <taxon>Streptomyces</taxon>
    </lineage>
</organism>
<dbReference type="Proteomes" id="UP000582643">
    <property type="component" value="Unassembled WGS sequence"/>
</dbReference>
<protein>
    <submittedName>
        <fullName evidence="1">Uncharacterized protein</fullName>
    </submittedName>
</protein>
<keyword evidence="2" id="KW-1185">Reference proteome</keyword>
<dbReference type="AlphaFoldDB" id="A0A7W7XB38"/>
<dbReference type="RefSeq" id="WP_184930514.1">
    <property type="nucleotide sequence ID" value="NZ_JACHJY010000002.1"/>
</dbReference>
<name>A0A7W7XB38_9ACTN</name>
<dbReference type="SUPFAM" id="SSF110296">
    <property type="entry name" value="Oligoxyloglucan reducing end-specific cellobiohydrolase"/>
    <property type="match status" value="1"/>
</dbReference>
<proteinExistence type="predicted"/>